<dbReference type="OrthoDB" id="5419821at2759"/>
<reference evidence="3 4" key="1">
    <citation type="journal article" date="2014" name="PLoS Genet.">
        <title>Analysis of the Phlebiopsis gigantea genome, transcriptome and secretome provides insight into its pioneer colonization strategies of wood.</title>
        <authorList>
            <person name="Hori C."/>
            <person name="Ishida T."/>
            <person name="Igarashi K."/>
            <person name="Samejima M."/>
            <person name="Suzuki H."/>
            <person name="Master E."/>
            <person name="Ferreira P."/>
            <person name="Ruiz-Duenas F.J."/>
            <person name="Held B."/>
            <person name="Canessa P."/>
            <person name="Larrondo L.F."/>
            <person name="Schmoll M."/>
            <person name="Druzhinina I.S."/>
            <person name="Kubicek C.P."/>
            <person name="Gaskell J.A."/>
            <person name="Kersten P."/>
            <person name="St John F."/>
            <person name="Glasner J."/>
            <person name="Sabat G."/>
            <person name="Splinter BonDurant S."/>
            <person name="Syed K."/>
            <person name="Yadav J."/>
            <person name="Mgbeahuruike A.C."/>
            <person name="Kovalchuk A."/>
            <person name="Asiegbu F.O."/>
            <person name="Lackner G."/>
            <person name="Hoffmeister D."/>
            <person name="Rencoret J."/>
            <person name="Gutierrez A."/>
            <person name="Sun H."/>
            <person name="Lindquist E."/>
            <person name="Barry K."/>
            <person name="Riley R."/>
            <person name="Grigoriev I.V."/>
            <person name="Henrissat B."/>
            <person name="Kues U."/>
            <person name="Berka R.M."/>
            <person name="Martinez A.T."/>
            <person name="Covert S.F."/>
            <person name="Blanchette R.A."/>
            <person name="Cullen D."/>
        </authorList>
    </citation>
    <scope>NUCLEOTIDE SEQUENCE [LARGE SCALE GENOMIC DNA]</scope>
    <source>
        <strain evidence="3 4">11061_1 CR5-6</strain>
    </source>
</reference>
<evidence type="ECO:0000313" key="4">
    <source>
        <dbReference type="Proteomes" id="UP000053257"/>
    </source>
</evidence>
<feature type="compositionally biased region" description="Gly residues" evidence="1">
    <location>
        <begin position="890"/>
        <end position="904"/>
    </location>
</feature>
<gene>
    <name evidence="3" type="ORF">PHLGIDRAFT_169058</name>
</gene>
<feature type="compositionally biased region" description="Polar residues" evidence="1">
    <location>
        <begin position="753"/>
        <end position="770"/>
    </location>
</feature>
<feature type="compositionally biased region" description="Polar residues" evidence="1">
    <location>
        <begin position="537"/>
        <end position="553"/>
    </location>
</feature>
<feature type="region of interest" description="Disordered" evidence="1">
    <location>
        <begin position="399"/>
        <end position="604"/>
    </location>
</feature>
<organism evidence="3 4">
    <name type="scientific">Phlebiopsis gigantea (strain 11061_1 CR5-6)</name>
    <name type="common">White-rot fungus</name>
    <name type="synonym">Peniophora gigantea</name>
    <dbReference type="NCBI Taxonomy" id="745531"/>
    <lineage>
        <taxon>Eukaryota</taxon>
        <taxon>Fungi</taxon>
        <taxon>Dikarya</taxon>
        <taxon>Basidiomycota</taxon>
        <taxon>Agaricomycotina</taxon>
        <taxon>Agaricomycetes</taxon>
        <taxon>Polyporales</taxon>
        <taxon>Phanerochaetaceae</taxon>
        <taxon>Phlebiopsis</taxon>
    </lineage>
</organism>
<dbReference type="STRING" id="745531.A0A0C3S4K6"/>
<feature type="region of interest" description="Disordered" evidence="1">
    <location>
        <begin position="1"/>
        <end position="36"/>
    </location>
</feature>
<feature type="compositionally biased region" description="Polar residues" evidence="1">
    <location>
        <begin position="431"/>
        <end position="440"/>
    </location>
</feature>
<dbReference type="PANTHER" id="PTHR39639">
    <property type="entry name" value="CHROMOSOME 16, WHOLE GENOME SHOTGUN SEQUENCE"/>
    <property type="match status" value="1"/>
</dbReference>
<evidence type="ECO:0000313" key="3">
    <source>
        <dbReference type="EMBL" id="KIP05072.1"/>
    </source>
</evidence>
<dbReference type="Proteomes" id="UP000053257">
    <property type="component" value="Unassembled WGS sequence"/>
</dbReference>
<feature type="region of interest" description="Disordered" evidence="1">
    <location>
        <begin position="635"/>
        <end position="687"/>
    </location>
</feature>
<proteinExistence type="predicted"/>
<sequence>MALSDWESDLTELDSSSDEEYVPQKKRGRPPGPVKEYKINNYLRPPRSTNQSIRSLYDLLVEGTIDLDPVYQRDVVWPETKQAGLIDSMLRNYYIPPVIFARKWNKHNEQDIRVCIDGKQRLTSIRRFMDGEIAHRDSQTGKKYWYKSTAGGKRPVLSQRLVQSFLMAQIVCVEYDDITEEQEREIFQVGLAYCSVPCLLAYCDIQRVQMGVALTPAERMQAVSGPWPDLVREIQSVVIGEEGFSGALEWGSSRGRDFQCLAMIVYMLQGHPKFPVASQIEKWLSNSDPVPSKLRIDILETFKIFVHLAKERKYTTCFQKPSRISPVEFIMTGVCIHTLRNKLSFTQLASAIAKMREDVRAKHVDVRANQRVVKTMQTFLKKLSVSSLNSDPLDKKPASVALKSVIRDAQSTKRKRGDDSDDEEGRRPTASKISKVSRVTKQGKAAPKSAPKTSTSKTSAKGNSASGSKTIVKKVSTTMKKTTAPATRDSAMELPANKHLPLQVKSSQPTRQPASASASTSTTPQPPPSSSVITSSHPDQPTRVSTSLQQVTTGAPHGSSEETIIPGSLSRRRSAEEHGPCSEAAAAPAQQAGIKPDPDAPPSISGVLAIIRKAKISPDCSVSASSIPSAIPTTSLAQQGQAIQQAMSVSAPPMPPKNTDDLRTSMSPERAPPLPRVATEPSIPADGPHVKGALVVTASPASMKITAAQVQSILAKAGVASQQQPERRSTVDIVPRAADDTDTATSDPRRRPSTSPNQTFSTPSFINGVQSPATAATASSLPPLSTTAAEEKPPLAVSPVADLRQSPTATAPMPLSPTLPKKPEIPPPHSTASSTDILAVPINPQRRSPDIPRAPRADREREWNGSGGNHGKTGARVSRWDQPHPSPAGWRGGMGGGGAGVGSL</sequence>
<feature type="compositionally biased region" description="Acidic residues" evidence="1">
    <location>
        <begin position="1"/>
        <end position="21"/>
    </location>
</feature>
<dbReference type="Pfam" id="PF03235">
    <property type="entry name" value="GmrSD_N"/>
    <property type="match status" value="1"/>
</dbReference>
<dbReference type="EMBL" id="KN840554">
    <property type="protein sequence ID" value="KIP05072.1"/>
    <property type="molecule type" value="Genomic_DNA"/>
</dbReference>
<feature type="compositionally biased region" description="Polar residues" evidence="1">
    <location>
        <begin position="636"/>
        <end position="648"/>
    </location>
</feature>
<evidence type="ECO:0000259" key="2">
    <source>
        <dbReference type="Pfam" id="PF03235"/>
    </source>
</evidence>
<dbReference type="PANTHER" id="PTHR39639:SF1">
    <property type="entry name" value="DUF262 DOMAIN-CONTAINING PROTEIN"/>
    <property type="match status" value="1"/>
</dbReference>
<feature type="compositionally biased region" description="Low complexity" evidence="1">
    <location>
        <begin position="443"/>
        <end position="483"/>
    </location>
</feature>
<feature type="compositionally biased region" description="Basic and acidic residues" evidence="1">
    <location>
        <begin position="847"/>
        <end position="863"/>
    </location>
</feature>
<feature type="domain" description="GmrSD restriction endonucleases N-terminal" evidence="2">
    <location>
        <begin position="58"/>
        <end position="147"/>
    </location>
</feature>
<name>A0A0C3S4K6_PHLG1</name>
<feature type="region of interest" description="Disordered" evidence="1">
    <location>
        <begin position="717"/>
        <end position="904"/>
    </location>
</feature>
<dbReference type="HOGENOM" id="CLU_320815_0_0_1"/>
<keyword evidence="4" id="KW-1185">Reference proteome</keyword>
<evidence type="ECO:0000256" key="1">
    <source>
        <dbReference type="SAM" id="MobiDB-lite"/>
    </source>
</evidence>
<dbReference type="InterPro" id="IPR004919">
    <property type="entry name" value="GmrSD_N"/>
</dbReference>
<feature type="compositionally biased region" description="Low complexity" evidence="1">
    <location>
        <begin position="506"/>
        <end position="523"/>
    </location>
</feature>
<feature type="compositionally biased region" description="Low complexity" evidence="1">
    <location>
        <begin position="771"/>
        <end position="788"/>
    </location>
</feature>
<protein>
    <recommendedName>
        <fullName evidence="2">GmrSD restriction endonucleases N-terminal domain-containing protein</fullName>
    </recommendedName>
</protein>
<dbReference type="AlphaFoldDB" id="A0A0C3S4K6"/>
<accession>A0A0C3S4K6</accession>